<feature type="transmembrane region" description="Helical" evidence="2">
    <location>
        <begin position="219"/>
        <end position="252"/>
    </location>
</feature>
<evidence type="ECO:0000313" key="4">
    <source>
        <dbReference type="EMBL" id="ATE57923.1"/>
    </source>
</evidence>
<proteinExistence type="predicted"/>
<feature type="transmembrane region" description="Helical" evidence="2">
    <location>
        <begin position="99"/>
        <end position="123"/>
    </location>
</feature>
<keyword evidence="2" id="KW-1133">Transmembrane helix</keyword>
<feature type="transmembrane region" description="Helical" evidence="2">
    <location>
        <begin position="61"/>
        <end position="79"/>
    </location>
</feature>
<sequence>MANSLPDHEPPTTPGVSAGRNWELWSLRPAAIAYILSIELVVLISTIWLMAGVGSASESDWFRFGAFAAAVTVHLTIVRRAEESRRDESASLYFDLTSVWTFAAAVVLPAPLAVLIVLLLRVVTQPIARRQPYRFVFTSTHIVASTVLAGVAVREAGFPLLATGRLLGDLGLLAVLALTAALYWFTQVVLMTGVLKILNPRTRFADTLGSRGDNMLEATTLGVGALLGLLTATHWAAPLLMVVPVVLANALLHRASERQAHLERLLAEQAQAHQQLTQDAHTDFRTGLLNTTGLAEFAHRLAERGRIDGKPVTVLAIDLDHFKRINDTWGHPAGNAVLAEVGRILREKLRPGDVAGRDGGEEFVVVLADTGLAEGTAIAERVREAIGLMVVVTTDKHRSTVHLRGRDLPVNEDGQEVRAISASIGVAVLGDGPDALAHAQHSADGALYAAKERGRNQVRVANVDIGGPRPATPARLQEHGVPRTA</sequence>
<dbReference type="EMBL" id="CP023445">
    <property type="protein sequence ID" value="ATE57923.1"/>
    <property type="molecule type" value="Genomic_DNA"/>
</dbReference>
<feature type="domain" description="GGDEF" evidence="3">
    <location>
        <begin position="310"/>
        <end position="463"/>
    </location>
</feature>
<gene>
    <name evidence="4" type="ORF">CNX65_01820</name>
</gene>
<dbReference type="KEGG" id="apre:CNX65_01820"/>
<dbReference type="PANTHER" id="PTHR45138">
    <property type="entry name" value="REGULATORY COMPONENTS OF SENSORY TRANSDUCTION SYSTEM"/>
    <property type="match status" value="1"/>
</dbReference>
<feature type="transmembrane region" description="Helical" evidence="2">
    <location>
        <begin position="31"/>
        <end position="49"/>
    </location>
</feature>
<dbReference type="Gene3D" id="3.30.70.270">
    <property type="match status" value="1"/>
</dbReference>
<dbReference type="CDD" id="cd01949">
    <property type="entry name" value="GGDEF"/>
    <property type="match status" value="1"/>
</dbReference>
<dbReference type="Pfam" id="PF00990">
    <property type="entry name" value="GGDEF"/>
    <property type="match status" value="1"/>
</dbReference>
<dbReference type="Proteomes" id="UP000218505">
    <property type="component" value="Chromosome"/>
</dbReference>
<evidence type="ECO:0000313" key="5">
    <source>
        <dbReference type="Proteomes" id="UP000218505"/>
    </source>
</evidence>
<dbReference type="InterPro" id="IPR043128">
    <property type="entry name" value="Rev_trsase/Diguanyl_cyclase"/>
</dbReference>
<dbReference type="InterPro" id="IPR000160">
    <property type="entry name" value="GGDEF_dom"/>
</dbReference>
<feature type="compositionally biased region" description="Basic and acidic residues" evidence="1">
    <location>
        <begin position="476"/>
        <end position="485"/>
    </location>
</feature>
<dbReference type="InterPro" id="IPR050469">
    <property type="entry name" value="Diguanylate_Cyclase"/>
</dbReference>
<dbReference type="SMART" id="SM00267">
    <property type="entry name" value="GGDEF"/>
    <property type="match status" value="1"/>
</dbReference>
<feature type="transmembrane region" description="Helical" evidence="2">
    <location>
        <begin position="135"/>
        <end position="153"/>
    </location>
</feature>
<dbReference type="SUPFAM" id="SSF55073">
    <property type="entry name" value="Nucleotide cyclase"/>
    <property type="match status" value="1"/>
</dbReference>
<evidence type="ECO:0000256" key="2">
    <source>
        <dbReference type="SAM" id="Phobius"/>
    </source>
</evidence>
<dbReference type="PANTHER" id="PTHR45138:SF9">
    <property type="entry name" value="DIGUANYLATE CYCLASE DGCM-RELATED"/>
    <property type="match status" value="1"/>
</dbReference>
<dbReference type="PROSITE" id="PS50887">
    <property type="entry name" value="GGDEF"/>
    <property type="match status" value="1"/>
</dbReference>
<organism evidence="4 5">
    <name type="scientific">Actinosynnema pretiosum</name>
    <dbReference type="NCBI Taxonomy" id="42197"/>
    <lineage>
        <taxon>Bacteria</taxon>
        <taxon>Bacillati</taxon>
        <taxon>Actinomycetota</taxon>
        <taxon>Actinomycetes</taxon>
        <taxon>Pseudonocardiales</taxon>
        <taxon>Pseudonocardiaceae</taxon>
        <taxon>Actinosynnema</taxon>
    </lineage>
</organism>
<feature type="transmembrane region" description="Helical" evidence="2">
    <location>
        <begin position="173"/>
        <end position="198"/>
    </location>
</feature>
<protein>
    <submittedName>
        <fullName evidence="4">GGDEF domain-containing protein</fullName>
    </submittedName>
</protein>
<dbReference type="NCBIfam" id="TIGR00254">
    <property type="entry name" value="GGDEF"/>
    <property type="match status" value="1"/>
</dbReference>
<name>A0A290ZG16_9PSEU</name>
<reference evidence="4" key="1">
    <citation type="submission" date="2017-09" db="EMBL/GenBank/DDBJ databases">
        <title>Complete Genome Sequence of ansamitocin-producing Bacterium Actinosynnema pretiosum X47.</title>
        <authorList>
            <person name="Cao G."/>
            <person name="Zong G."/>
            <person name="Zhong C."/>
            <person name="Fu J."/>
        </authorList>
    </citation>
    <scope>NUCLEOTIDE SEQUENCE [LARGE SCALE GENOMIC DNA]</scope>
    <source>
        <strain evidence="4">X47</strain>
    </source>
</reference>
<keyword evidence="5" id="KW-1185">Reference proteome</keyword>
<dbReference type="AlphaFoldDB" id="A0A290ZG16"/>
<dbReference type="GO" id="GO:0052621">
    <property type="term" value="F:diguanylate cyclase activity"/>
    <property type="evidence" value="ECO:0007669"/>
    <property type="project" value="TreeGrafter"/>
</dbReference>
<evidence type="ECO:0000259" key="3">
    <source>
        <dbReference type="PROSITE" id="PS50887"/>
    </source>
</evidence>
<accession>A0A290ZG16</accession>
<dbReference type="InterPro" id="IPR029787">
    <property type="entry name" value="Nucleotide_cyclase"/>
</dbReference>
<keyword evidence="2" id="KW-0472">Membrane</keyword>
<feature type="region of interest" description="Disordered" evidence="1">
    <location>
        <begin position="465"/>
        <end position="485"/>
    </location>
</feature>
<evidence type="ECO:0000256" key="1">
    <source>
        <dbReference type="SAM" id="MobiDB-lite"/>
    </source>
</evidence>
<keyword evidence="2" id="KW-0812">Transmembrane</keyword>